<reference evidence="3" key="1">
    <citation type="journal article" date="2018" name="Nat. Commun.">
        <title>Diversity and evolution of the emerging Pandoraviridae family.</title>
        <authorList>
            <person name="Legendre M."/>
            <person name="Fabre E."/>
            <person name="Poirot O."/>
            <person name="Jeudy S."/>
            <person name="Lartigue A."/>
            <person name="Alempic J.M."/>
            <person name="Beucher L."/>
            <person name="Philippe N."/>
            <person name="Bertaux L."/>
            <person name="Christo-Foroux E."/>
            <person name="Labadie K."/>
            <person name="Coute Y."/>
            <person name="Abergel C."/>
            <person name="Claverie J.M."/>
        </authorList>
    </citation>
    <scope>NUCLEOTIDE SEQUENCE [LARGE SCALE GENOMIC DNA]</scope>
    <source>
        <strain evidence="3">Quercus</strain>
    </source>
</reference>
<dbReference type="InterPro" id="IPR001810">
    <property type="entry name" value="F-box_dom"/>
</dbReference>
<evidence type="ECO:0000313" key="3">
    <source>
        <dbReference type="EMBL" id="AVK74954.1"/>
    </source>
</evidence>
<dbReference type="SUPFAM" id="SSF81383">
    <property type="entry name" value="F-box domain"/>
    <property type="match status" value="1"/>
</dbReference>
<feature type="region of interest" description="Disordered" evidence="1">
    <location>
        <begin position="1"/>
        <end position="27"/>
    </location>
</feature>
<dbReference type="KEGG" id="vg:36844095"/>
<feature type="domain" description="F-box" evidence="2">
    <location>
        <begin position="30"/>
        <end position="61"/>
    </location>
</feature>
<organism evidence="3">
    <name type="scientific">Pandoravirus quercus</name>
    <dbReference type="NCBI Taxonomy" id="2107709"/>
    <lineage>
        <taxon>Viruses</taxon>
        <taxon>Pandoravirus</taxon>
    </lineage>
</organism>
<sequence length="393" mass="42282">MDTRIQTNVDGDPPSGETRAPAAYRDDSDFDRLPPEIVWIIASWLDSTADLVRAGATCRRLGATADAIRRERTAARRARGPYVDLIGCAHQLLVAITMDDPSSMVDALDVGHVGLRDDLDLDVIAAHATPVIDVGSTIGATTTYVDRFSCRRTRDDTPLSIAIMYGSARCARALAAMGASLSTRHAIDAVCGLVRDVAWRAITVWHERQDCASKDPLSESIVVRRAGPVDPTAVLAPVFEKGAIAVTTTSARLLLGRTRAALDILARRSLSECDDDAFCKRVLTGVPALINLLVEQGCQPHSPKGLLCLDNTLGLRSTAAHHAQRRLSSDAVQTARIEDHCMSERDTRAAMAEKIAKDIAVLPPDTEAANRALAQHRMGQTILAAYDAVDSAH</sequence>
<accession>A0A2U7U935</accession>
<dbReference type="CDD" id="cd09917">
    <property type="entry name" value="F-box_SF"/>
    <property type="match status" value="1"/>
</dbReference>
<protein>
    <submittedName>
        <fullName evidence="3">F-box incomplete domain containing protein</fullName>
    </submittedName>
</protein>
<gene>
    <name evidence="3" type="ORF">pqer_cds_532</name>
</gene>
<dbReference type="EMBL" id="MG011689">
    <property type="protein sequence ID" value="AVK74954.1"/>
    <property type="molecule type" value="Genomic_DNA"/>
</dbReference>
<dbReference type="Pfam" id="PF12937">
    <property type="entry name" value="F-box-like"/>
    <property type="match status" value="1"/>
</dbReference>
<dbReference type="InterPro" id="IPR036047">
    <property type="entry name" value="F-box-like_dom_sf"/>
</dbReference>
<dbReference type="RefSeq" id="YP_009483223.1">
    <property type="nucleotide sequence ID" value="NC_037667.1"/>
</dbReference>
<evidence type="ECO:0000259" key="2">
    <source>
        <dbReference type="Pfam" id="PF12937"/>
    </source>
</evidence>
<dbReference type="Proteomes" id="UP000248852">
    <property type="component" value="Segment"/>
</dbReference>
<name>A0A2U7U935_9VIRU</name>
<evidence type="ECO:0000256" key="1">
    <source>
        <dbReference type="SAM" id="MobiDB-lite"/>
    </source>
</evidence>
<dbReference type="GeneID" id="36844095"/>
<proteinExistence type="predicted"/>